<dbReference type="Pfam" id="PF22608">
    <property type="entry name" value="DNAX_ATPase_lid"/>
    <property type="match status" value="1"/>
</dbReference>
<keyword evidence="9" id="KW-0067">ATP-binding</keyword>
<keyword evidence="3 14" id="KW-0808">Transferase</keyword>
<dbReference type="CDD" id="cd00009">
    <property type="entry name" value="AAA"/>
    <property type="match status" value="1"/>
</dbReference>
<keyword evidence="15" id="KW-1185">Reference proteome</keyword>
<evidence type="ECO:0000256" key="12">
    <source>
        <dbReference type="SAM" id="MobiDB-lite"/>
    </source>
</evidence>
<evidence type="ECO:0000313" key="14">
    <source>
        <dbReference type="EMBL" id="MCL3786982.1"/>
    </source>
</evidence>
<keyword evidence="5" id="KW-0235">DNA replication</keyword>
<comment type="similarity">
    <text evidence="1">Belongs to the DnaX/STICHEL family.</text>
</comment>
<evidence type="ECO:0000256" key="3">
    <source>
        <dbReference type="ARBA" id="ARBA00022679"/>
    </source>
</evidence>
<dbReference type="Gene3D" id="3.40.50.300">
    <property type="entry name" value="P-loop containing nucleotide triphosphate hydrolases"/>
    <property type="match status" value="1"/>
</dbReference>
<dbReference type="Gene3D" id="1.20.272.10">
    <property type="match status" value="1"/>
</dbReference>
<dbReference type="Pfam" id="PF12169">
    <property type="entry name" value="DNA_pol3_gamma3"/>
    <property type="match status" value="1"/>
</dbReference>
<evidence type="ECO:0000259" key="13">
    <source>
        <dbReference type="SMART" id="SM00382"/>
    </source>
</evidence>
<evidence type="ECO:0000256" key="4">
    <source>
        <dbReference type="ARBA" id="ARBA00022695"/>
    </source>
</evidence>
<dbReference type="InterPro" id="IPR008921">
    <property type="entry name" value="DNA_pol3_clamp-load_cplx_C"/>
</dbReference>
<keyword evidence="10" id="KW-0239">DNA-directed DNA polymerase</keyword>
<evidence type="ECO:0000256" key="7">
    <source>
        <dbReference type="ARBA" id="ARBA00022741"/>
    </source>
</evidence>
<accession>A0ABT0NGE9</accession>
<name>A0ABT0NGE9_9FIRM</name>
<dbReference type="InterPro" id="IPR045085">
    <property type="entry name" value="HLD_clamp_pol_III_gamma_tau"/>
</dbReference>
<dbReference type="PANTHER" id="PTHR11669">
    <property type="entry name" value="REPLICATION FACTOR C / DNA POLYMERASE III GAMMA-TAU SUBUNIT"/>
    <property type="match status" value="1"/>
</dbReference>
<reference evidence="14 15" key="1">
    <citation type="submission" date="2019-03" db="EMBL/GenBank/DDBJ databases">
        <authorList>
            <person name="Molinero N."/>
            <person name="Sanchez B."/>
            <person name="Walker A."/>
            <person name="Duncan S."/>
            <person name="Delgado S."/>
            <person name="Margolles A."/>
        </authorList>
    </citation>
    <scope>NUCLEOTIDE SEQUENCE [LARGE SCALE GENOMIC DNA]</scope>
    <source>
        <strain evidence="14 15">IPLA60002</strain>
    </source>
</reference>
<comment type="catalytic activity">
    <reaction evidence="11">
        <text>DNA(n) + a 2'-deoxyribonucleoside 5'-triphosphate = DNA(n+1) + diphosphate</text>
        <dbReference type="Rhea" id="RHEA:22508"/>
        <dbReference type="Rhea" id="RHEA-COMP:17339"/>
        <dbReference type="Rhea" id="RHEA-COMP:17340"/>
        <dbReference type="ChEBI" id="CHEBI:33019"/>
        <dbReference type="ChEBI" id="CHEBI:61560"/>
        <dbReference type="ChEBI" id="CHEBI:173112"/>
        <dbReference type="EC" id="2.7.7.7"/>
    </reaction>
</comment>
<protein>
    <recommendedName>
        <fullName evidence="2">DNA-directed DNA polymerase</fullName>
        <ecNumber evidence="2">2.7.7.7</ecNumber>
    </recommendedName>
</protein>
<proteinExistence type="inferred from homology"/>
<feature type="region of interest" description="Disordered" evidence="12">
    <location>
        <begin position="398"/>
        <end position="434"/>
    </location>
</feature>
<sequence>MYRVLYRKWRPAVFTDVSGQEHITSTLQNEVSSGRLNHAYLFTGSRGTGKTTCAKILAKAVNCLNPQNGNPCGECEICKGIDDGSILDIVEMDAASNRKIDDIRQIIDEVQFKPAKCKYRVYIVDEVHMLTTEAFNALLKTLEEPPEHVIFILATTEVHKLPQTIRSRCQRFDFHRIPPKAIADRVEYVVSQENAEITESAALMLASVADGALRDALSLLDSCLAVSSHIDEEVVRNVAGLVSQTYLFELATAIINKNPTRSLEIIDRLYSESKDMARLCDELVEHFRALMLIKTIKNPRDILIMSDDEFEQAVTQSDYLSLADIVFYMDVLSRAYQRMGRGTGDRTELEMALVKLSATELDGTVEALTARVTALEKAVKRGITVNYAQPAQQSVQAEAAQSASVPNTQTEVEEPFAKPEPEHKKAPVAKPAPEVKPVAQRASVNLDELYDNAVPFARWVEVVDSLKSVSRSIAAAFAGSTAYESGNYLLIDTNNELAFDLLRQNGRRAEIKQTLLELTGKNYSLGPYKRSTPKKVEKTDPLNSLVQSLEGSGVEITQE</sequence>
<dbReference type="InterPro" id="IPR022754">
    <property type="entry name" value="DNA_pol_III_gamma-3"/>
</dbReference>
<dbReference type="RefSeq" id="WP_249376029.1">
    <property type="nucleotide sequence ID" value="NZ_SNUZ01000003.1"/>
</dbReference>
<evidence type="ECO:0000256" key="6">
    <source>
        <dbReference type="ARBA" id="ARBA00022723"/>
    </source>
</evidence>
<dbReference type="NCBIfam" id="NF004046">
    <property type="entry name" value="PRK05563.1"/>
    <property type="match status" value="1"/>
</dbReference>
<organism evidence="14 15">
    <name type="scientific">Ruminococcus bromii</name>
    <dbReference type="NCBI Taxonomy" id="40518"/>
    <lineage>
        <taxon>Bacteria</taxon>
        <taxon>Bacillati</taxon>
        <taxon>Bacillota</taxon>
        <taxon>Clostridia</taxon>
        <taxon>Eubacteriales</taxon>
        <taxon>Oscillospiraceae</taxon>
        <taxon>Ruminococcus</taxon>
    </lineage>
</organism>
<keyword evidence="7" id="KW-0547">Nucleotide-binding</keyword>
<evidence type="ECO:0000256" key="5">
    <source>
        <dbReference type="ARBA" id="ARBA00022705"/>
    </source>
</evidence>
<dbReference type="GO" id="GO:0003887">
    <property type="term" value="F:DNA-directed DNA polymerase activity"/>
    <property type="evidence" value="ECO:0007669"/>
    <property type="project" value="UniProtKB-EC"/>
</dbReference>
<dbReference type="InterPro" id="IPR003593">
    <property type="entry name" value="AAA+_ATPase"/>
</dbReference>
<dbReference type="InterPro" id="IPR012763">
    <property type="entry name" value="DNA_pol_III_sug/sutau_N"/>
</dbReference>
<gene>
    <name evidence="14" type="primary">dnaX</name>
    <name evidence="14" type="ORF">E2N93_02925</name>
</gene>
<evidence type="ECO:0000256" key="8">
    <source>
        <dbReference type="ARBA" id="ARBA00022833"/>
    </source>
</evidence>
<dbReference type="EMBL" id="SNUZ01000003">
    <property type="protein sequence ID" value="MCL3786982.1"/>
    <property type="molecule type" value="Genomic_DNA"/>
</dbReference>
<dbReference type="EC" id="2.7.7.7" evidence="2"/>
<keyword evidence="4 14" id="KW-0548">Nucleotidyltransferase</keyword>
<dbReference type="PANTHER" id="PTHR11669:SF0">
    <property type="entry name" value="PROTEIN STICHEL-LIKE 2"/>
    <property type="match status" value="1"/>
</dbReference>
<evidence type="ECO:0000256" key="11">
    <source>
        <dbReference type="ARBA" id="ARBA00049244"/>
    </source>
</evidence>
<evidence type="ECO:0000256" key="1">
    <source>
        <dbReference type="ARBA" id="ARBA00006360"/>
    </source>
</evidence>
<dbReference type="PRINTS" id="PR00300">
    <property type="entry name" value="CLPPROTEASEA"/>
</dbReference>
<dbReference type="InterPro" id="IPR050238">
    <property type="entry name" value="DNA_Rep/Repair_Clamp_Loader"/>
</dbReference>
<feature type="domain" description="AAA+ ATPase" evidence="13">
    <location>
        <begin position="36"/>
        <end position="193"/>
    </location>
</feature>
<evidence type="ECO:0000313" key="15">
    <source>
        <dbReference type="Proteomes" id="UP001056693"/>
    </source>
</evidence>
<dbReference type="NCBIfam" id="TIGR02397">
    <property type="entry name" value="dnaX_nterm"/>
    <property type="match status" value="1"/>
</dbReference>
<feature type="compositionally biased region" description="Basic and acidic residues" evidence="12">
    <location>
        <begin position="415"/>
        <end position="425"/>
    </location>
</feature>
<dbReference type="InterPro" id="IPR027417">
    <property type="entry name" value="P-loop_NTPase"/>
</dbReference>
<dbReference type="InterPro" id="IPR001270">
    <property type="entry name" value="ClpA/B"/>
</dbReference>
<dbReference type="SMART" id="SM00382">
    <property type="entry name" value="AAA"/>
    <property type="match status" value="1"/>
</dbReference>
<dbReference type="Proteomes" id="UP001056693">
    <property type="component" value="Unassembled WGS sequence"/>
</dbReference>
<keyword evidence="8" id="KW-0862">Zinc</keyword>
<dbReference type="Gene3D" id="1.10.8.60">
    <property type="match status" value="1"/>
</dbReference>
<dbReference type="SUPFAM" id="SSF52540">
    <property type="entry name" value="P-loop containing nucleoside triphosphate hydrolases"/>
    <property type="match status" value="1"/>
</dbReference>
<keyword evidence="6" id="KW-0479">Metal-binding</keyword>
<dbReference type="SUPFAM" id="SSF48019">
    <property type="entry name" value="post-AAA+ oligomerization domain-like"/>
    <property type="match status" value="1"/>
</dbReference>
<comment type="caution">
    <text evidence="14">The sequence shown here is derived from an EMBL/GenBank/DDBJ whole genome shotgun (WGS) entry which is preliminary data.</text>
</comment>
<evidence type="ECO:0000256" key="9">
    <source>
        <dbReference type="ARBA" id="ARBA00022840"/>
    </source>
</evidence>
<evidence type="ECO:0000256" key="2">
    <source>
        <dbReference type="ARBA" id="ARBA00012417"/>
    </source>
</evidence>
<dbReference type="Pfam" id="PF13177">
    <property type="entry name" value="DNA_pol3_delta2"/>
    <property type="match status" value="1"/>
</dbReference>
<evidence type="ECO:0000256" key="10">
    <source>
        <dbReference type="ARBA" id="ARBA00022932"/>
    </source>
</evidence>